<name>A0AAV4DUC2_9GAST</name>
<dbReference type="InterPro" id="IPR000436">
    <property type="entry name" value="Sushi_SCR_CCP_dom"/>
</dbReference>
<dbReference type="PROSITE" id="PS51120">
    <property type="entry name" value="LDLRB"/>
    <property type="match status" value="2"/>
</dbReference>
<dbReference type="SUPFAM" id="SSF63825">
    <property type="entry name" value="YWTD domain"/>
    <property type="match status" value="3"/>
</dbReference>
<gene>
    <name evidence="6" type="ORF">PoB_007441700</name>
</gene>
<keyword evidence="1" id="KW-1015">Disulfide bond</keyword>
<evidence type="ECO:0000313" key="6">
    <source>
        <dbReference type="EMBL" id="GFO47912.1"/>
    </source>
</evidence>
<dbReference type="Gene3D" id="2.10.70.10">
    <property type="entry name" value="Complement Module, domain 1"/>
    <property type="match status" value="1"/>
</dbReference>
<dbReference type="Proteomes" id="UP000735302">
    <property type="component" value="Unassembled WGS sequence"/>
</dbReference>
<evidence type="ECO:0000256" key="1">
    <source>
        <dbReference type="ARBA" id="ARBA00023157"/>
    </source>
</evidence>
<keyword evidence="4" id="KW-0732">Signal</keyword>
<keyword evidence="6" id="KW-0675">Receptor</keyword>
<keyword evidence="7" id="KW-1185">Reference proteome</keyword>
<dbReference type="Pfam" id="PF00084">
    <property type="entry name" value="Sushi"/>
    <property type="match status" value="1"/>
</dbReference>
<dbReference type="SMART" id="SM00135">
    <property type="entry name" value="LY"/>
    <property type="match status" value="8"/>
</dbReference>
<keyword evidence="2" id="KW-0768">Sushi</keyword>
<dbReference type="SUPFAM" id="SSF57535">
    <property type="entry name" value="Complement control module/SCR domain"/>
    <property type="match status" value="1"/>
</dbReference>
<dbReference type="InterPro" id="IPR050778">
    <property type="entry name" value="Cueball_EGF_LRP_Nidogen"/>
</dbReference>
<evidence type="ECO:0000313" key="7">
    <source>
        <dbReference type="Proteomes" id="UP000735302"/>
    </source>
</evidence>
<sequence>MAKSALVILLFLTGCCSVRPARQKISIAVVTSDKSQTRLRLIRDSPKSLVQRLNSLHQGTKSEDIARLPVIEHEWVALDFDYRRGEYFVLDRKNSSLLVVKDHRGSFNRVQLLYRGLSSKVEAIAYDWLRRCLYWGDPAYRSIFQLAIGHMCKTKSCDTYLREDGRIGRSRHLYPRSSNPKRGVITTIIGEDLTAPTSVAVDPINAKLFWADDATLPSIQSSDLDGRNRELVVGGLVRPSGITLDYGENTLYWVERLSGLSVIKKCGLGRYNCVPEQLSSVTLSRLFDMDFHKGFLITTDLAMKRLIIFDTRTDQLLRQNWAGTTHGICVAAHERQPWAELPLGEPFSPESQPSSIPNIREHGALFLSSATTGIWVTSKTFAMGAGQFPILRLIRETGLTKMALDIERGRLFYYSNKNKAIYRVSLPHHIKHGQKTYPLRIVSSWLDNVTGLAVDWATGNLYWLDTGYHRIMICDGHGGFATVLHYSNITLPQDLVIHSEKRLMFWTDTNEQEPRVEMSDLDGYNRAVILSGNVFYERPHALTIDFQRDILYWSDGPYLCSSILRGTFVVTCKNRDYTSTSTVKAMDMMHDFIVWTDVLGGVKLADMYTEGVTNNPYPKTYHSEDLFSDVLYYHSSRQMKVVDPCTTPARDHVKRTSSTELTVNKNSQNSSSSDVNSFIFDTVSFSYTATSTTPMTSARQHSSTTRSPLDVFSRPINRLGQGAKCSHLCLQSRTWTQCACATGYWLKSDGSCTTGVILDEFIIFADLKTGRLFRQFILLPDYYAFPVRGLRLAVDVALCTVEKRVYWLDGASNTIHSIFMNGTHQNVVFSSTTDFNMTQITLASRSRLLYVLTSSGEVAIMSLATKYLLVVVSSPSWAVLDVAVDENRREIFMTAFWKQRSLSSLARSAIRNHGLILRANMDGSDLQEVYTGAGQPWSITLHKSYLLWTDTERHGIYKMYVGSVKGNDMTNQSLLNTPLVDQLLHLPDSSSPNDVIVVGNDVYFTDRTKQAIQKINLDQATKVETIGLSSLNDIAGLAYYNASLKEEPLKPDECAGISIPMPGGKWKCLCYFDVESATSRGYYCQDTKALMYRMAIVHGLCLIKQQAHSSLQGDRPDTYVLPGTVVEVKCDPGYFMESAQRTGEKRICTHSGTWSSHNVCQSSIQYKINGNSKRGYVIFTKSSVFVVPQHVKNLDVICIGGGGGGFDACNKTMRASGHRAGMGGLSSFGHYLRAHGGQGGSMREGGLGGKGRTLFGGQGRLSSECLGGGAAGETTPSKLCQHGSTLCPFCGAGGALPACSFCQLRKGGCGGGASKVGREPGAADDFGGGATGISGGGGGGGGAFSRKVVRVSPQEQIPVTVGKAGSPSAKPAAGGVVVVGWGARLESLVEALKRKTPCKPFTHSKEKEMNCQA</sequence>
<dbReference type="Gene3D" id="2.120.10.30">
    <property type="entry name" value="TolB, C-terminal domain"/>
    <property type="match status" value="3"/>
</dbReference>
<dbReference type="InterPro" id="IPR035976">
    <property type="entry name" value="Sushi/SCR/CCP_sf"/>
</dbReference>
<organism evidence="6 7">
    <name type="scientific">Plakobranchus ocellatus</name>
    <dbReference type="NCBI Taxonomy" id="259542"/>
    <lineage>
        <taxon>Eukaryota</taxon>
        <taxon>Metazoa</taxon>
        <taxon>Spiralia</taxon>
        <taxon>Lophotrochozoa</taxon>
        <taxon>Mollusca</taxon>
        <taxon>Gastropoda</taxon>
        <taxon>Heterobranchia</taxon>
        <taxon>Euthyneura</taxon>
        <taxon>Panpulmonata</taxon>
        <taxon>Sacoglossa</taxon>
        <taxon>Placobranchoidea</taxon>
        <taxon>Plakobranchidae</taxon>
        <taxon>Plakobranchus</taxon>
    </lineage>
</organism>
<feature type="signal peptide" evidence="4">
    <location>
        <begin position="1"/>
        <end position="17"/>
    </location>
</feature>
<keyword evidence="6" id="KW-0449">Lipoprotein</keyword>
<dbReference type="InterPro" id="IPR000033">
    <property type="entry name" value="LDLR_classB_rpt"/>
</dbReference>
<dbReference type="CDD" id="cd00033">
    <property type="entry name" value="CCP"/>
    <property type="match status" value="1"/>
</dbReference>
<dbReference type="PANTHER" id="PTHR46513">
    <property type="entry name" value="VITELLOGENIN RECEPTOR-LIKE PROTEIN-RELATED-RELATED"/>
    <property type="match status" value="1"/>
</dbReference>
<comment type="caution">
    <text evidence="6">The sequence shown here is derived from an EMBL/GenBank/DDBJ whole genome shotgun (WGS) entry which is preliminary data.</text>
</comment>
<evidence type="ECO:0000256" key="3">
    <source>
        <dbReference type="PROSITE-ProRule" id="PRU00461"/>
    </source>
</evidence>
<dbReference type="PROSITE" id="PS51257">
    <property type="entry name" value="PROKAR_LIPOPROTEIN"/>
    <property type="match status" value="1"/>
</dbReference>
<feature type="repeat" description="LDL-receptor class B" evidence="3">
    <location>
        <begin position="206"/>
        <end position="248"/>
    </location>
</feature>
<evidence type="ECO:0000256" key="4">
    <source>
        <dbReference type="SAM" id="SignalP"/>
    </source>
</evidence>
<accession>A0AAV4DUC2</accession>
<proteinExistence type="predicted"/>
<feature type="repeat" description="LDL-receptor class B" evidence="3">
    <location>
        <begin position="502"/>
        <end position="548"/>
    </location>
</feature>
<evidence type="ECO:0000259" key="5">
    <source>
        <dbReference type="PROSITE" id="PS50923"/>
    </source>
</evidence>
<protein>
    <submittedName>
        <fullName evidence="6">Low-density lipoprotein receptor-related protein 5</fullName>
    </submittedName>
</protein>
<reference evidence="6 7" key="1">
    <citation type="journal article" date="2021" name="Elife">
        <title>Chloroplast acquisition without the gene transfer in kleptoplastic sea slugs, Plakobranchus ocellatus.</title>
        <authorList>
            <person name="Maeda T."/>
            <person name="Takahashi S."/>
            <person name="Yoshida T."/>
            <person name="Shimamura S."/>
            <person name="Takaki Y."/>
            <person name="Nagai Y."/>
            <person name="Toyoda A."/>
            <person name="Suzuki Y."/>
            <person name="Arimoto A."/>
            <person name="Ishii H."/>
            <person name="Satoh N."/>
            <person name="Nishiyama T."/>
            <person name="Hasebe M."/>
            <person name="Maruyama T."/>
            <person name="Minagawa J."/>
            <person name="Obokata J."/>
            <person name="Shigenobu S."/>
        </authorList>
    </citation>
    <scope>NUCLEOTIDE SEQUENCE [LARGE SCALE GENOMIC DNA]</scope>
</reference>
<dbReference type="Pfam" id="PF00058">
    <property type="entry name" value="Ldl_recept_b"/>
    <property type="match status" value="1"/>
</dbReference>
<comment type="caution">
    <text evidence="2">Lacks conserved residue(s) required for the propagation of feature annotation.</text>
</comment>
<feature type="chain" id="PRO_5043495312" evidence="4">
    <location>
        <begin position="18"/>
        <end position="1413"/>
    </location>
</feature>
<dbReference type="PANTHER" id="PTHR46513:SF13">
    <property type="entry name" value="EGF-LIKE DOMAIN-CONTAINING PROTEIN"/>
    <property type="match status" value="1"/>
</dbReference>
<dbReference type="Gene3D" id="2.10.25.10">
    <property type="entry name" value="Laminin"/>
    <property type="match status" value="1"/>
</dbReference>
<dbReference type="InterPro" id="IPR011042">
    <property type="entry name" value="6-blade_b-propeller_TolB-like"/>
</dbReference>
<feature type="domain" description="Sushi" evidence="5">
    <location>
        <begin position="1099"/>
        <end position="1162"/>
    </location>
</feature>
<dbReference type="PROSITE" id="PS50923">
    <property type="entry name" value="SUSHI"/>
    <property type="match status" value="1"/>
</dbReference>
<evidence type="ECO:0000256" key="2">
    <source>
        <dbReference type="PROSITE-ProRule" id="PRU00302"/>
    </source>
</evidence>
<dbReference type="EMBL" id="BLXT01008368">
    <property type="protein sequence ID" value="GFO47912.1"/>
    <property type="molecule type" value="Genomic_DNA"/>
</dbReference>